<evidence type="ECO:0000256" key="1">
    <source>
        <dbReference type="ARBA" id="ARBA00022737"/>
    </source>
</evidence>
<dbReference type="GO" id="GO:0008270">
    <property type="term" value="F:zinc ion binding"/>
    <property type="evidence" value="ECO:0007669"/>
    <property type="project" value="UniProtKB-KW"/>
</dbReference>
<dbReference type="SUPFAM" id="SSF57850">
    <property type="entry name" value="RING/U-box"/>
    <property type="match status" value="1"/>
</dbReference>
<dbReference type="Pfam" id="PF13920">
    <property type="entry name" value="zf-C3HC4_3"/>
    <property type="match status" value="1"/>
</dbReference>
<comment type="caution">
    <text evidence="7">The sequence shown here is derived from an EMBL/GenBank/DDBJ whole genome shotgun (WGS) entry which is preliminary data.</text>
</comment>
<keyword evidence="4" id="KW-0862">Zinc</keyword>
<dbReference type="PANTHER" id="PTHR24171:SF8">
    <property type="entry name" value="BRCA1-ASSOCIATED RING DOMAIN PROTEIN 1"/>
    <property type="match status" value="1"/>
</dbReference>
<dbReference type="InterPro" id="IPR001841">
    <property type="entry name" value="Znf_RING"/>
</dbReference>
<evidence type="ECO:0000256" key="3">
    <source>
        <dbReference type="PROSITE-ProRule" id="PRU00023"/>
    </source>
</evidence>
<feature type="repeat" description="ANK" evidence="3">
    <location>
        <begin position="77"/>
        <end position="109"/>
    </location>
</feature>
<dbReference type="PROSITE" id="PS50089">
    <property type="entry name" value="ZF_RING_2"/>
    <property type="match status" value="1"/>
</dbReference>
<accession>A0A8J4UYN0</accession>
<keyword evidence="2 3" id="KW-0040">ANK repeat</keyword>
<evidence type="ECO:0000313" key="8">
    <source>
        <dbReference type="Proteomes" id="UP000695562"/>
    </source>
</evidence>
<evidence type="ECO:0000256" key="2">
    <source>
        <dbReference type="ARBA" id="ARBA00023043"/>
    </source>
</evidence>
<dbReference type="Gene3D" id="3.30.40.10">
    <property type="entry name" value="Zinc/RING finger domain, C3HC4 (zinc finger)"/>
    <property type="match status" value="1"/>
</dbReference>
<dbReference type="InterPro" id="IPR013083">
    <property type="entry name" value="Znf_RING/FYVE/PHD"/>
</dbReference>
<protein>
    <recommendedName>
        <fullName evidence="6">RING-type domain-containing protein</fullName>
    </recommendedName>
</protein>
<dbReference type="SMART" id="SM00248">
    <property type="entry name" value="ANK"/>
    <property type="match status" value="5"/>
</dbReference>
<feature type="compositionally biased region" description="Low complexity" evidence="5">
    <location>
        <begin position="324"/>
        <end position="342"/>
    </location>
</feature>
<dbReference type="PANTHER" id="PTHR24171">
    <property type="entry name" value="ANKYRIN REPEAT DOMAIN-CONTAINING PROTEIN 39-RELATED"/>
    <property type="match status" value="1"/>
</dbReference>
<evidence type="ECO:0000256" key="5">
    <source>
        <dbReference type="SAM" id="MobiDB-lite"/>
    </source>
</evidence>
<dbReference type="Gene3D" id="1.25.40.20">
    <property type="entry name" value="Ankyrin repeat-containing domain"/>
    <property type="match status" value="2"/>
</dbReference>
<dbReference type="OrthoDB" id="20630at2759"/>
<feature type="repeat" description="ANK" evidence="3">
    <location>
        <begin position="196"/>
        <end position="228"/>
    </location>
</feature>
<dbReference type="GO" id="GO:0004842">
    <property type="term" value="F:ubiquitin-protein transferase activity"/>
    <property type="evidence" value="ECO:0007669"/>
    <property type="project" value="TreeGrafter"/>
</dbReference>
<dbReference type="Pfam" id="PF12796">
    <property type="entry name" value="Ank_2"/>
    <property type="match status" value="2"/>
</dbReference>
<evidence type="ECO:0000259" key="6">
    <source>
        <dbReference type="PROSITE" id="PS50089"/>
    </source>
</evidence>
<dbReference type="SUPFAM" id="SSF48403">
    <property type="entry name" value="Ankyrin repeat"/>
    <property type="match status" value="1"/>
</dbReference>
<proteinExistence type="predicted"/>
<dbReference type="EMBL" id="AJWJ01000220">
    <property type="protein sequence ID" value="KAF2073200.1"/>
    <property type="molecule type" value="Genomic_DNA"/>
</dbReference>
<dbReference type="InterPro" id="IPR036770">
    <property type="entry name" value="Ankyrin_rpt-contain_sf"/>
</dbReference>
<feature type="region of interest" description="Disordered" evidence="5">
    <location>
        <begin position="271"/>
        <end position="304"/>
    </location>
</feature>
<dbReference type="GO" id="GO:0085020">
    <property type="term" value="P:protein K6-linked ubiquitination"/>
    <property type="evidence" value="ECO:0007669"/>
    <property type="project" value="TreeGrafter"/>
</dbReference>
<sequence length="448" mass="49217">MGVSESKIREDAINCIHFGYGYKKFRKLVKKMKKMDINSIRDSSGSTLLNLSCQLGRKSIVFELLNLGANPNIPNNLGMTPLHHSMNNSDEESVSMLLKHGCNPNVVSETATTPLIIAVKKGDEKLVELLFGLNNNNNHSDTFGASASSFRSTSTPTIDGINITPIGSGGSSSNLNNNSSSSSNNNTIDVNLCDKQKMTALMWAATEGNDSLVKFLISVGADVNRRDNQGRTAMFIAKSGSHLNIVNMLNEQFCKVNKIILSKPSNNLLNSINNYNNNNNSSSSNNNNSNNNNNNNQQNVSHQSSVALPSQNFYTDSLASSWSSSDSNLNKNNNSSNNNNNNDIDKPQPSIQQIDNSNILITTNTLNSNNTPNISNKSQLKRDHSTLHSTISSSSKDERYCKVCWERPSDIVSLWCGHISLCMFCSQYLQTCPICVQTIERVQRVFVS</sequence>
<keyword evidence="4" id="KW-0479">Metal-binding</keyword>
<evidence type="ECO:0000256" key="4">
    <source>
        <dbReference type="PROSITE-ProRule" id="PRU00175"/>
    </source>
</evidence>
<evidence type="ECO:0000313" key="7">
    <source>
        <dbReference type="EMBL" id="KAF2073200.1"/>
    </source>
</evidence>
<keyword evidence="8" id="KW-1185">Reference proteome</keyword>
<dbReference type="PROSITE" id="PS50088">
    <property type="entry name" value="ANK_REPEAT"/>
    <property type="match status" value="4"/>
</dbReference>
<dbReference type="PROSITE" id="PS50297">
    <property type="entry name" value="ANK_REP_REGION"/>
    <property type="match status" value="2"/>
</dbReference>
<keyword evidence="4" id="KW-0863">Zinc-finger</keyword>
<gene>
    <name evidence="7" type="ORF">CYY_005482</name>
</gene>
<feature type="domain" description="RING-type" evidence="6">
    <location>
        <begin position="401"/>
        <end position="435"/>
    </location>
</feature>
<feature type="region of interest" description="Disordered" evidence="5">
    <location>
        <begin position="324"/>
        <end position="350"/>
    </location>
</feature>
<reference evidence="7" key="1">
    <citation type="submission" date="2020-01" db="EMBL/GenBank/DDBJ databases">
        <title>Development of genomics and gene disruption for Polysphondylium violaceum indicates a role for the polyketide synthase stlB in stalk morphogenesis.</title>
        <authorList>
            <person name="Narita B."/>
            <person name="Kawabe Y."/>
            <person name="Kin K."/>
            <person name="Saito T."/>
            <person name="Gibbs R."/>
            <person name="Kuspa A."/>
            <person name="Muzny D."/>
            <person name="Queller D."/>
            <person name="Richards S."/>
            <person name="Strassman J."/>
            <person name="Sucgang R."/>
            <person name="Worley K."/>
            <person name="Schaap P."/>
        </authorList>
    </citation>
    <scope>NUCLEOTIDE SEQUENCE</scope>
    <source>
        <strain evidence="7">QSvi11</strain>
    </source>
</reference>
<feature type="repeat" description="ANK" evidence="3">
    <location>
        <begin position="44"/>
        <end position="76"/>
    </location>
</feature>
<dbReference type="AlphaFoldDB" id="A0A8J4UYN0"/>
<organism evidence="7 8">
    <name type="scientific">Polysphondylium violaceum</name>
    <dbReference type="NCBI Taxonomy" id="133409"/>
    <lineage>
        <taxon>Eukaryota</taxon>
        <taxon>Amoebozoa</taxon>
        <taxon>Evosea</taxon>
        <taxon>Eumycetozoa</taxon>
        <taxon>Dictyostelia</taxon>
        <taxon>Dictyosteliales</taxon>
        <taxon>Dictyosteliaceae</taxon>
        <taxon>Polysphondylium</taxon>
    </lineage>
</organism>
<dbReference type="InterPro" id="IPR002110">
    <property type="entry name" value="Ankyrin_rpt"/>
</dbReference>
<keyword evidence="1" id="KW-0677">Repeat</keyword>
<feature type="repeat" description="ANK" evidence="3">
    <location>
        <begin position="110"/>
        <end position="142"/>
    </location>
</feature>
<name>A0A8J4UYN0_9MYCE</name>
<dbReference type="Proteomes" id="UP000695562">
    <property type="component" value="Unassembled WGS sequence"/>
</dbReference>